<sequence>MLGGFHAGPTGILLAAPHARILQIEPDGAIWHVDYDEAQPVLLTRSFLANPRRYLHHLFLDDS</sequence>
<dbReference type="RefSeq" id="WP_124820828.1">
    <property type="nucleotide sequence ID" value="NZ_QDGB01000280.1"/>
</dbReference>
<dbReference type="EMBL" id="QDGB01000280">
    <property type="protein sequence ID" value="RQX15378.1"/>
    <property type="molecule type" value="Genomic_DNA"/>
</dbReference>
<dbReference type="OrthoDB" id="9784297at2"/>
<name>A0A3N9XQG9_9ACTN</name>
<evidence type="ECO:0000313" key="2">
    <source>
        <dbReference type="Proteomes" id="UP000278981"/>
    </source>
</evidence>
<reference evidence="1 2" key="1">
    <citation type="submission" date="2018-04" db="EMBL/GenBank/DDBJ databases">
        <title>Micromonosporas from Atacama Desert.</title>
        <authorList>
            <person name="Carro L."/>
            <person name="Klenk H.-P."/>
            <person name="Goodfellow M."/>
        </authorList>
    </citation>
    <scope>NUCLEOTIDE SEQUENCE [LARGE SCALE GENOMIC DNA]</scope>
    <source>
        <strain evidence="1 2">LB19</strain>
    </source>
</reference>
<proteinExistence type="predicted"/>
<protein>
    <submittedName>
        <fullName evidence="1">Uncharacterized protein</fullName>
    </submittedName>
</protein>
<comment type="caution">
    <text evidence="1">The sequence shown here is derived from an EMBL/GenBank/DDBJ whole genome shotgun (WGS) entry which is preliminary data.</text>
</comment>
<gene>
    <name evidence="1" type="ORF">DDE19_19895</name>
</gene>
<accession>A0A3N9XQG9</accession>
<organism evidence="1 2">
    <name type="scientific">Micromonospora ureilytica</name>
    <dbReference type="NCBI Taxonomy" id="709868"/>
    <lineage>
        <taxon>Bacteria</taxon>
        <taxon>Bacillati</taxon>
        <taxon>Actinomycetota</taxon>
        <taxon>Actinomycetes</taxon>
        <taxon>Micromonosporales</taxon>
        <taxon>Micromonosporaceae</taxon>
        <taxon>Micromonospora</taxon>
    </lineage>
</organism>
<dbReference type="AlphaFoldDB" id="A0A3N9XQG9"/>
<evidence type="ECO:0000313" key="1">
    <source>
        <dbReference type="EMBL" id="RQX15378.1"/>
    </source>
</evidence>
<dbReference type="Proteomes" id="UP000278981">
    <property type="component" value="Unassembled WGS sequence"/>
</dbReference>